<evidence type="ECO:0000313" key="1">
    <source>
        <dbReference type="EMBL" id="MPM61437.1"/>
    </source>
</evidence>
<organism evidence="1">
    <name type="scientific">bioreactor metagenome</name>
    <dbReference type="NCBI Taxonomy" id="1076179"/>
    <lineage>
        <taxon>unclassified sequences</taxon>
        <taxon>metagenomes</taxon>
        <taxon>ecological metagenomes</taxon>
    </lineage>
</organism>
<comment type="caution">
    <text evidence="1">The sequence shown here is derived from an EMBL/GenBank/DDBJ whole genome shotgun (WGS) entry which is preliminary data.</text>
</comment>
<accession>A0A645B7Q5</accession>
<gene>
    <name evidence="1" type="ORF">SDC9_108295</name>
</gene>
<sequence>MTDRGANLLCLKNNSKKNSGTPFDGVPEFFYLKLVFFAETNDVASDHQFFISRDQQYFHF</sequence>
<dbReference type="AlphaFoldDB" id="A0A645B7Q5"/>
<dbReference type="EMBL" id="VSSQ01018338">
    <property type="protein sequence ID" value="MPM61437.1"/>
    <property type="molecule type" value="Genomic_DNA"/>
</dbReference>
<reference evidence="1" key="1">
    <citation type="submission" date="2019-08" db="EMBL/GenBank/DDBJ databases">
        <authorList>
            <person name="Kucharzyk K."/>
            <person name="Murdoch R.W."/>
            <person name="Higgins S."/>
            <person name="Loffler F."/>
        </authorList>
    </citation>
    <scope>NUCLEOTIDE SEQUENCE</scope>
</reference>
<name>A0A645B7Q5_9ZZZZ</name>
<proteinExistence type="predicted"/>
<protein>
    <submittedName>
        <fullName evidence="1">Uncharacterized protein</fullName>
    </submittedName>
</protein>